<evidence type="ECO:0000313" key="1">
    <source>
        <dbReference type="EMBL" id="MCU9595008.1"/>
    </source>
</evidence>
<dbReference type="RefSeq" id="WP_173658762.1">
    <property type="nucleotide sequence ID" value="NZ_JAOUSE010000036.1"/>
</dbReference>
<keyword evidence="2" id="KW-1185">Reference proteome</keyword>
<comment type="caution">
    <text evidence="1">The sequence shown here is derived from an EMBL/GenBank/DDBJ whole genome shotgun (WGS) entry which is preliminary data.</text>
</comment>
<dbReference type="Gene3D" id="3.90.1150.10">
    <property type="entry name" value="Aspartate Aminotransferase, domain 1"/>
    <property type="match status" value="1"/>
</dbReference>
<sequence>MGHSCNPKNVITVLSALEQILVNEGAKVETGVAVKAAMDYMYKENVLVG</sequence>
<dbReference type="InterPro" id="IPR015422">
    <property type="entry name" value="PyrdxlP-dep_Trfase_small"/>
</dbReference>
<protein>
    <submittedName>
        <fullName evidence="1">Uncharacterized protein</fullName>
    </submittedName>
</protein>
<organism evidence="1 2">
    <name type="scientific">Pallidibacillus thermolactis</name>
    <dbReference type="NCBI Taxonomy" id="251051"/>
    <lineage>
        <taxon>Bacteria</taxon>
        <taxon>Bacillati</taxon>
        <taxon>Bacillota</taxon>
        <taxon>Bacilli</taxon>
        <taxon>Bacillales</taxon>
        <taxon>Bacillaceae</taxon>
        <taxon>Pallidibacillus</taxon>
    </lineage>
</organism>
<dbReference type="EMBL" id="JAOUSE010000036">
    <property type="protein sequence ID" value="MCU9595008.1"/>
    <property type="molecule type" value="Genomic_DNA"/>
</dbReference>
<dbReference type="Proteomes" id="UP001208656">
    <property type="component" value="Unassembled WGS sequence"/>
</dbReference>
<accession>A0ABT2WH41</accession>
<name>A0ABT2WH41_9BACI</name>
<gene>
    <name evidence="1" type="ORF">OEV82_11215</name>
</gene>
<evidence type="ECO:0000313" key="2">
    <source>
        <dbReference type="Proteomes" id="UP001208656"/>
    </source>
</evidence>
<reference evidence="1 2" key="1">
    <citation type="submission" date="2022-10" db="EMBL/GenBank/DDBJ databases">
        <title>Description of Fervidibacillus gen. nov. in the family Fervidibacillaceae fam. nov. with two species, Fervidibacillus albus sp. nov., and Fervidibacillus halotolerans sp. nov., isolated from tidal flat sediments.</title>
        <authorList>
            <person name="Kwon K.K."/>
            <person name="Yang S.-H."/>
        </authorList>
    </citation>
    <scope>NUCLEOTIDE SEQUENCE [LARGE SCALE GENOMIC DNA]</scope>
    <source>
        <strain evidence="1 2">DSM 23332</strain>
    </source>
</reference>
<proteinExistence type="predicted"/>